<feature type="domain" description="FlgD/Vpr Ig-like" evidence="1">
    <location>
        <begin position="23"/>
        <end position="83"/>
    </location>
</feature>
<gene>
    <name evidence="2" type="ORF">METZ01_LOCUS216597</name>
</gene>
<proteinExistence type="predicted"/>
<dbReference type="AlphaFoldDB" id="A0A382FNF1"/>
<evidence type="ECO:0000259" key="1">
    <source>
        <dbReference type="Pfam" id="PF13860"/>
    </source>
</evidence>
<dbReference type="Pfam" id="PF13860">
    <property type="entry name" value="FlgD_ig"/>
    <property type="match status" value="1"/>
</dbReference>
<organism evidence="2">
    <name type="scientific">marine metagenome</name>
    <dbReference type="NCBI Taxonomy" id="408172"/>
    <lineage>
        <taxon>unclassified sequences</taxon>
        <taxon>metagenomes</taxon>
        <taxon>ecological metagenomes</taxon>
    </lineage>
</organism>
<accession>A0A382FNF1</accession>
<dbReference type="InterPro" id="IPR026444">
    <property type="entry name" value="Secre_tail"/>
</dbReference>
<protein>
    <recommendedName>
        <fullName evidence="1">FlgD/Vpr Ig-like domain-containing protein</fullName>
    </recommendedName>
</protein>
<dbReference type="NCBIfam" id="TIGR04183">
    <property type="entry name" value="Por_Secre_tail"/>
    <property type="match status" value="1"/>
</dbReference>
<feature type="non-terminal residue" evidence="2">
    <location>
        <position position="1"/>
    </location>
</feature>
<name>A0A382FNF1_9ZZZZ</name>
<dbReference type="InterPro" id="IPR025965">
    <property type="entry name" value="FlgD/Vpr_Ig-like"/>
</dbReference>
<evidence type="ECO:0000313" key="2">
    <source>
        <dbReference type="EMBL" id="SVB63743.1"/>
    </source>
</evidence>
<sequence length="96" mass="11041">APVPELFSLRQNYPNPFNPVTNIEFELPVTTDVRLTIYNFVGQEINTLVNERTAPGTYRVTWNGLNSHGRQVSTGVYFYRLETNSFTDTKKMVIIK</sequence>
<dbReference type="EMBL" id="UINC01050598">
    <property type="protein sequence ID" value="SVB63743.1"/>
    <property type="molecule type" value="Genomic_DNA"/>
</dbReference>
<dbReference type="Gene3D" id="2.60.40.4070">
    <property type="match status" value="1"/>
</dbReference>
<reference evidence="2" key="1">
    <citation type="submission" date="2018-05" db="EMBL/GenBank/DDBJ databases">
        <authorList>
            <person name="Lanie J.A."/>
            <person name="Ng W.-L."/>
            <person name="Kazmierczak K.M."/>
            <person name="Andrzejewski T.M."/>
            <person name="Davidsen T.M."/>
            <person name="Wayne K.J."/>
            <person name="Tettelin H."/>
            <person name="Glass J.I."/>
            <person name="Rusch D."/>
            <person name="Podicherti R."/>
            <person name="Tsui H.-C.T."/>
            <person name="Winkler M.E."/>
        </authorList>
    </citation>
    <scope>NUCLEOTIDE SEQUENCE</scope>
</reference>